<sequence>MALPISIQSLISHFLKEIQSGHQQNGNHFDGPSGTLAHAYPPTDGKFHYDSDENWSVGATPGAFDLETLALHEIGHLLGLHHSSIEDAIMAPTFSLGRAKGLHGDDIQGIRTFYNIV</sequence>
<accession>A0ACC1BMS1</accession>
<evidence type="ECO:0000313" key="2">
    <source>
        <dbReference type="Proteomes" id="UP001164250"/>
    </source>
</evidence>
<dbReference type="EMBL" id="CM047900">
    <property type="protein sequence ID" value="KAJ0100148.1"/>
    <property type="molecule type" value="Genomic_DNA"/>
</dbReference>
<evidence type="ECO:0000313" key="1">
    <source>
        <dbReference type="EMBL" id="KAJ0100148.1"/>
    </source>
</evidence>
<reference evidence="2" key="1">
    <citation type="journal article" date="2023" name="G3 (Bethesda)">
        <title>Genome assembly and association tests identify interacting loci associated with vigor, precocity, and sex in interspecific pistachio rootstocks.</title>
        <authorList>
            <person name="Palmer W."/>
            <person name="Jacygrad E."/>
            <person name="Sagayaradj S."/>
            <person name="Cavanaugh K."/>
            <person name="Han R."/>
            <person name="Bertier L."/>
            <person name="Beede B."/>
            <person name="Kafkas S."/>
            <person name="Golino D."/>
            <person name="Preece J."/>
            <person name="Michelmore R."/>
        </authorList>
    </citation>
    <scope>NUCLEOTIDE SEQUENCE [LARGE SCALE GENOMIC DNA]</scope>
</reference>
<keyword evidence="2" id="KW-1185">Reference proteome</keyword>
<dbReference type="Proteomes" id="UP001164250">
    <property type="component" value="Chromosome 4"/>
</dbReference>
<name>A0ACC1BMS1_9ROSI</name>
<organism evidence="1 2">
    <name type="scientific">Pistacia atlantica</name>
    <dbReference type="NCBI Taxonomy" id="434234"/>
    <lineage>
        <taxon>Eukaryota</taxon>
        <taxon>Viridiplantae</taxon>
        <taxon>Streptophyta</taxon>
        <taxon>Embryophyta</taxon>
        <taxon>Tracheophyta</taxon>
        <taxon>Spermatophyta</taxon>
        <taxon>Magnoliopsida</taxon>
        <taxon>eudicotyledons</taxon>
        <taxon>Gunneridae</taxon>
        <taxon>Pentapetalae</taxon>
        <taxon>rosids</taxon>
        <taxon>malvids</taxon>
        <taxon>Sapindales</taxon>
        <taxon>Anacardiaceae</taxon>
        <taxon>Pistacia</taxon>
    </lineage>
</organism>
<comment type="caution">
    <text evidence="1">The sequence shown here is derived from an EMBL/GenBank/DDBJ whole genome shotgun (WGS) entry which is preliminary data.</text>
</comment>
<gene>
    <name evidence="1" type="ORF">Patl1_21996</name>
</gene>
<protein>
    <submittedName>
        <fullName evidence="1">Uncharacterized protein</fullName>
    </submittedName>
</protein>
<proteinExistence type="predicted"/>